<dbReference type="EMBL" id="CAXIEN010000138">
    <property type="protein sequence ID" value="CAL1280951.1"/>
    <property type="molecule type" value="Genomic_DNA"/>
</dbReference>
<feature type="region of interest" description="Disordered" evidence="2">
    <location>
        <begin position="400"/>
        <end position="479"/>
    </location>
</feature>
<feature type="compositionally biased region" description="Basic and acidic residues" evidence="2">
    <location>
        <begin position="283"/>
        <end position="295"/>
    </location>
</feature>
<dbReference type="Proteomes" id="UP001497382">
    <property type="component" value="Unassembled WGS sequence"/>
</dbReference>
<keyword evidence="1" id="KW-0175">Coiled coil</keyword>
<evidence type="ECO:0000313" key="4">
    <source>
        <dbReference type="Proteomes" id="UP001497382"/>
    </source>
</evidence>
<feature type="region of interest" description="Disordered" evidence="2">
    <location>
        <begin position="498"/>
        <end position="562"/>
    </location>
</feature>
<feature type="compositionally biased region" description="Basic and acidic residues" evidence="2">
    <location>
        <begin position="195"/>
        <end position="209"/>
    </location>
</feature>
<feature type="compositionally biased region" description="Basic and acidic residues" evidence="2">
    <location>
        <begin position="90"/>
        <end position="104"/>
    </location>
</feature>
<feature type="compositionally biased region" description="Basic and acidic residues" evidence="2">
    <location>
        <begin position="454"/>
        <end position="467"/>
    </location>
</feature>
<feature type="compositionally biased region" description="Basic and acidic residues" evidence="2">
    <location>
        <begin position="60"/>
        <end position="69"/>
    </location>
</feature>
<feature type="compositionally biased region" description="Polar residues" evidence="2">
    <location>
        <begin position="744"/>
        <end position="760"/>
    </location>
</feature>
<feature type="compositionally biased region" description="Basic and acidic residues" evidence="2">
    <location>
        <begin position="432"/>
        <end position="443"/>
    </location>
</feature>
<gene>
    <name evidence="3" type="ORF">LARSCL_LOCUS11282</name>
</gene>
<feature type="compositionally biased region" description="Low complexity" evidence="2">
    <location>
        <begin position="542"/>
        <end position="553"/>
    </location>
</feature>
<reference evidence="3 4" key="1">
    <citation type="submission" date="2024-04" db="EMBL/GenBank/DDBJ databases">
        <authorList>
            <person name="Rising A."/>
            <person name="Reimegard J."/>
            <person name="Sonavane S."/>
            <person name="Akerstrom W."/>
            <person name="Nylinder S."/>
            <person name="Hedman E."/>
            <person name="Kallberg Y."/>
        </authorList>
    </citation>
    <scope>NUCLEOTIDE SEQUENCE [LARGE SCALE GENOMIC DNA]</scope>
</reference>
<proteinExistence type="predicted"/>
<feature type="compositionally biased region" description="Low complexity" evidence="2">
    <location>
        <begin position="370"/>
        <end position="381"/>
    </location>
</feature>
<feature type="compositionally biased region" description="Polar residues" evidence="2">
    <location>
        <begin position="157"/>
        <end position="168"/>
    </location>
</feature>
<organism evidence="3 4">
    <name type="scientific">Larinioides sclopetarius</name>
    <dbReference type="NCBI Taxonomy" id="280406"/>
    <lineage>
        <taxon>Eukaryota</taxon>
        <taxon>Metazoa</taxon>
        <taxon>Ecdysozoa</taxon>
        <taxon>Arthropoda</taxon>
        <taxon>Chelicerata</taxon>
        <taxon>Arachnida</taxon>
        <taxon>Araneae</taxon>
        <taxon>Araneomorphae</taxon>
        <taxon>Entelegynae</taxon>
        <taxon>Araneoidea</taxon>
        <taxon>Araneidae</taxon>
        <taxon>Larinioides</taxon>
    </lineage>
</organism>
<feature type="compositionally biased region" description="Polar residues" evidence="2">
    <location>
        <begin position="916"/>
        <end position="928"/>
    </location>
</feature>
<accession>A0AAV2AAC7</accession>
<feature type="compositionally biased region" description="Basic and acidic residues" evidence="2">
    <location>
        <begin position="498"/>
        <end position="520"/>
    </location>
</feature>
<sequence>MEEMKLKNEAIKQRYAEVEQDRIKAEAKDSAVTSLKVSKKENIVIEREVVEDIPKVTKEREWDKGKIDQDADDWSPPKFHGYRSRAQRRNFSDRRAPKKEENWRVRSANVSKDRQSYSKFRSSGPNHKYQESSNYATSGFRNENVGFPRQRGRAHRTSSGTYRSFQNSRFDEPKKKSISGGAGSASPSLSDSEMEPVKHQSKPEIDRMWQDGGITEVQHKQSRVEKWVKAINTASSWNEGYDNSKGNDYYHEKQGEAGPQDTVKSYGYANEEGYSKKAQSSRDPTHLKTRERYDGLKYGQSSRGNLRARGSRTPTGERTIGGFENKNPRDFRKRNYSDKIRFRRESDLSDRTSSMKESDYHDFSKDKFNKTTSDSKSSDYSGKWEDEECEFKYVSEKKSYDKQSGAHNYGKDKFSQPKNIRTSSISSGQDVIQKDSFDDEFARNTRQKFPNSYVKDKSKTKNMRNTDHSSFGDQHMDNRSVTRKVDYPFNKVKSNKYKTEPKFLGHSGKFENESAPDNHARASRKYKMSKPSPKRTLSNPVKSADTSSSASKTMEFNSPDEDVWGDYEDTGVVWNIEGNNANQAEHKGSLWEEADVNKDSQPFDYSTPVKTDYDTSSKKLFYQNSELKNEEVGRDVVPEVLRNDTIVEQNMNEKEILINVEESLEKKDTDENSAGVAEDQKLEPNDLVNDEDGGNIESTSCLNETGDVEKHGAVGDWSDVTADKHKDSVEYSGNQNEREIKVPQPTSDVVNTTFGNNESMNPAEIASNESKSLPIEGEVQNFQGKAVQPTKPDQTSSDAYLEHSDIEVALKDIVNDAAECETPAQLIIENPASNDKAETVHSEIKASSSCSMNAAFSKDDPESALKSSDLVIAESHSPKCEGNENNSGALNLSDDGGWSTVSEDENNVSDDDKNNQEGASATKSETMI</sequence>
<evidence type="ECO:0000256" key="1">
    <source>
        <dbReference type="SAM" id="Coils"/>
    </source>
</evidence>
<feature type="compositionally biased region" description="Polar residues" evidence="2">
    <location>
        <begin position="117"/>
        <end position="141"/>
    </location>
</feature>
<feature type="compositionally biased region" description="Basic and acidic residues" evidence="2">
    <location>
        <begin position="835"/>
        <end position="844"/>
    </location>
</feature>
<evidence type="ECO:0000256" key="2">
    <source>
        <dbReference type="SAM" id="MobiDB-lite"/>
    </source>
</evidence>
<comment type="caution">
    <text evidence="3">The sequence shown here is derived from an EMBL/GenBank/DDBJ whole genome shotgun (WGS) entry which is preliminary data.</text>
</comment>
<dbReference type="AlphaFoldDB" id="A0AAV2AAC7"/>
<protein>
    <submittedName>
        <fullName evidence="3">Uncharacterized protein</fullName>
    </submittedName>
</protein>
<feature type="coiled-coil region" evidence="1">
    <location>
        <begin position="1"/>
        <end position="28"/>
    </location>
</feature>
<feature type="compositionally biased region" description="Polar residues" evidence="2">
    <location>
        <begin position="845"/>
        <end position="854"/>
    </location>
</feature>
<keyword evidence="4" id="KW-1185">Reference proteome</keyword>
<feature type="region of interest" description="Disordered" evidence="2">
    <location>
        <begin position="60"/>
        <end position="223"/>
    </location>
</feature>
<feature type="region of interest" description="Disordered" evidence="2">
    <location>
        <begin position="235"/>
        <end position="382"/>
    </location>
</feature>
<name>A0AAV2AAC7_9ARAC</name>
<feature type="compositionally biased region" description="Basic and acidic residues" evidence="2">
    <location>
        <begin position="326"/>
        <end position="369"/>
    </location>
</feature>
<evidence type="ECO:0000313" key="3">
    <source>
        <dbReference type="EMBL" id="CAL1280951.1"/>
    </source>
</evidence>
<feature type="compositionally biased region" description="Polar residues" evidence="2">
    <location>
        <begin position="416"/>
        <end position="430"/>
    </location>
</feature>
<feature type="region of interest" description="Disordered" evidence="2">
    <location>
        <begin position="825"/>
        <end position="928"/>
    </location>
</feature>
<feature type="region of interest" description="Disordered" evidence="2">
    <location>
        <begin position="664"/>
        <end position="763"/>
    </location>
</feature>